<keyword evidence="2 5" id="KW-0812">Transmembrane</keyword>
<dbReference type="SMART" id="SM00724">
    <property type="entry name" value="TLC"/>
    <property type="match status" value="1"/>
</dbReference>
<dbReference type="EMBL" id="LNIX01000001">
    <property type="protein sequence ID" value="OXA65160.1"/>
    <property type="molecule type" value="Genomic_DNA"/>
</dbReference>
<dbReference type="Pfam" id="PF03798">
    <property type="entry name" value="TRAM_LAG1_CLN8"/>
    <property type="match status" value="1"/>
</dbReference>
<feature type="domain" description="TLC" evidence="8">
    <location>
        <begin position="52"/>
        <end position="272"/>
    </location>
</feature>
<dbReference type="InterPro" id="IPR006634">
    <property type="entry name" value="TLC-dom"/>
</dbReference>
<feature type="transmembrane region" description="Helical" evidence="7">
    <location>
        <begin position="168"/>
        <end position="189"/>
    </location>
</feature>
<organism evidence="9 10">
    <name type="scientific">Folsomia candida</name>
    <name type="common">Springtail</name>
    <dbReference type="NCBI Taxonomy" id="158441"/>
    <lineage>
        <taxon>Eukaryota</taxon>
        <taxon>Metazoa</taxon>
        <taxon>Ecdysozoa</taxon>
        <taxon>Arthropoda</taxon>
        <taxon>Hexapoda</taxon>
        <taxon>Collembola</taxon>
        <taxon>Entomobryomorpha</taxon>
        <taxon>Isotomoidea</taxon>
        <taxon>Isotomidae</taxon>
        <taxon>Proisotominae</taxon>
        <taxon>Folsomia</taxon>
    </lineage>
</organism>
<evidence type="ECO:0000256" key="2">
    <source>
        <dbReference type="ARBA" id="ARBA00022692"/>
    </source>
</evidence>
<evidence type="ECO:0000256" key="3">
    <source>
        <dbReference type="ARBA" id="ARBA00022989"/>
    </source>
</evidence>
<feature type="region of interest" description="Disordered" evidence="6">
    <location>
        <begin position="279"/>
        <end position="307"/>
    </location>
</feature>
<evidence type="ECO:0000313" key="9">
    <source>
        <dbReference type="EMBL" id="OXA65160.1"/>
    </source>
</evidence>
<evidence type="ECO:0000256" key="6">
    <source>
        <dbReference type="SAM" id="MobiDB-lite"/>
    </source>
</evidence>
<keyword evidence="3 7" id="KW-1133">Transmembrane helix</keyword>
<evidence type="ECO:0000256" key="5">
    <source>
        <dbReference type="PROSITE-ProRule" id="PRU00205"/>
    </source>
</evidence>
<comment type="caution">
    <text evidence="9">The sequence shown here is derived from an EMBL/GenBank/DDBJ whole genome shotgun (WGS) entry which is preliminary data.</text>
</comment>
<dbReference type="PANTHER" id="PTHR13439:SF66">
    <property type="entry name" value="BCDNA.GH12326"/>
    <property type="match status" value="1"/>
</dbReference>
<feature type="transmembrane region" description="Helical" evidence="7">
    <location>
        <begin position="243"/>
        <end position="262"/>
    </location>
</feature>
<feature type="transmembrane region" description="Helical" evidence="7">
    <location>
        <begin position="201"/>
        <end position="223"/>
    </location>
</feature>
<dbReference type="GO" id="GO:0005783">
    <property type="term" value="C:endoplasmic reticulum"/>
    <property type="evidence" value="ECO:0007669"/>
    <property type="project" value="TreeGrafter"/>
</dbReference>
<evidence type="ECO:0000256" key="7">
    <source>
        <dbReference type="SAM" id="Phobius"/>
    </source>
</evidence>
<evidence type="ECO:0000256" key="1">
    <source>
        <dbReference type="ARBA" id="ARBA00004141"/>
    </source>
</evidence>
<keyword evidence="10" id="KW-1185">Reference proteome</keyword>
<dbReference type="GO" id="GO:0016020">
    <property type="term" value="C:membrane"/>
    <property type="evidence" value="ECO:0007669"/>
    <property type="project" value="UniProtKB-SubCell"/>
</dbReference>
<dbReference type="PANTHER" id="PTHR13439">
    <property type="entry name" value="CT120 PROTEIN"/>
    <property type="match status" value="1"/>
</dbReference>
<dbReference type="PROSITE" id="PS50922">
    <property type="entry name" value="TLC"/>
    <property type="match status" value="1"/>
</dbReference>
<gene>
    <name evidence="9" type="ORF">Fcan01_03887</name>
</gene>
<reference evidence="9 10" key="1">
    <citation type="submission" date="2015-12" db="EMBL/GenBank/DDBJ databases">
        <title>The genome of Folsomia candida.</title>
        <authorList>
            <person name="Faddeeva A."/>
            <person name="Derks M.F."/>
            <person name="Anvar Y."/>
            <person name="Smit S."/>
            <person name="Van Straalen N."/>
            <person name="Roelofs D."/>
        </authorList>
    </citation>
    <scope>NUCLEOTIDE SEQUENCE [LARGE SCALE GENOMIC DNA]</scope>
    <source>
        <strain evidence="9 10">VU population</strain>
        <tissue evidence="9">Whole body</tissue>
    </source>
</reference>
<feature type="transmembrane region" description="Helical" evidence="7">
    <location>
        <begin position="134"/>
        <end position="156"/>
    </location>
</feature>
<dbReference type="Proteomes" id="UP000198287">
    <property type="component" value="Unassembled WGS sequence"/>
</dbReference>
<dbReference type="AlphaFoldDB" id="A0A226F756"/>
<protein>
    <submittedName>
        <fullName evidence="9">Protein FAM57A</fullName>
    </submittedName>
</protein>
<proteinExistence type="predicted"/>
<sequence length="307" mass="34559">MSSLVEMSQSRATVLFITGCVTFPGALLLLQRVWFNTAVGAQIRKKLGFTDKDCTDISVKAISAGQAVLASVAGLIVCSNCYRDVMYDSHPMTLDYAWFGIPYFVYDTFAMFYASEMSPTVDKRSSMVGRFFKFIFRSPIIVIHHMILAPIGFGVLVFARDGIRNGDFFMGVVYMMEISTPFVSFRYILSKFKLKSSPIYNLNGIMMIVLFPVFRIASIFYTANLYGQQSGMTFMEVLWEMPWGWKVIFMAAIAPQIYWYSLMCNGLIKMLRPSSPISAPRVENGAKNGVETSSPPRPNSTPRAKEE</sequence>
<comment type="subcellular location">
    <subcellularLocation>
        <location evidence="1">Membrane</location>
        <topology evidence="1">Multi-pass membrane protein</topology>
    </subcellularLocation>
</comment>
<dbReference type="InterPro" id="IPR050846">
    <property type="entry name" value="TLCD"/>
</dbReference>
<accession>A0A226F756</accession>
<feature type="transmembrane region" description="Helical" evidence="7">
    <location>
        <begin position="12"/>
        <end position="30"/>
    </location>
</feature>
<evidence type="ECO:0000313" key="10">
    <source>
        <dbReference type="Proteomes" id="UP000198287"/>
    </source>
</evidence>
<feature type="transmembrane region" description="Helical" evidence="7">
    <location>
        <begin position="96"/>
        <end position="114"/>
    </location>
</feature>
<name>A0A226F756_FOLCA</name>
<dbReference type="OrthoDB" id="10266980at2759"/>
<evidence type="ECO:0000259" key="8">
    <source>
        <dbReference type="PROSITE" id="PS50922"/>
    </source>
</evidence>
<dbReference type="STRING" id="158441.A0A226F756"/>
<dbReference type="GO" id="GO:0055088">
    <property type="term" value="P:lipid homeostasis"/>
    <property type="evidence" value="ECO:0007669"/>
    <property type="project" value="TreeGrafter"/>
</dbReference>
<dbReference type="OMA" id="MEISTPF"/>
<keyword evidence="4 5" id="KW-0472">Membrane</keyword>
<evidence type="ECO:0000256" key="4">
    <source>
        <dbReference type="ARBA" id="ARBA00023136"/>
    </source>
</evidence>